<comment type="caution">
    <text evidence="1">The sequence shown here is derived from an EMBL/GenBank/DDBJ whole genome shotgun (WGS) entry which is preliminary data.</text>
</comment>
<evidence type="ECO:0000313" key="2">
    <source>
        <dbReference type="Proteomes" id="UP000265520"/>
    </source>
</evidence>
<name>A0A392RND9_9FABA</name>
<evidence type="ECO:0000313" key="1">
    <source>
        <dbReference type="EMBL" id="MCI38151.1"/>
    </source>
</evidence>
<feature type="non-terminal residue" evidence="1">
    <location>
        <position position="1"/>
    </location>
</feature>
<accession>A0A392RND9</accession>
<reference evidence="1 2" key="1">
    <citation type="journal article" date="2018" name="Front. Plant Sci.">
        <title>Red Clover (Trifolium pratense) and Zigzag Clover (T. medium) - A Picture of Genomic Similarities and Differences.</title>
        <authorList>
            <person name="Dluhosova J."/>
            <person name="Istvanek J."/>
            <person name="Nedelnik J."/>
            <person name="Repkova J."/>
        </authorList>
    </citation>
    <scope>NUCLEOTIDE SEQUENCE [LARGE SCALE GENOMIC DNA]</scope>
    <source>
        <strain evidence="2">cv. 10/8</strain>
        <tissue evidence="1">Leaf</tissue>
    </source>
</reference>
<protein>
    <submittedName>
        <fullName evidence="1">Uncharacterized protein</fullName>
    </submittedName>
</protein>
<dbReference type="AlphaFoldDB" id="A0A392RND9"/>
<dbReference type="EMBL" id="LXQA010252551">
    <property type="protein sequence ID" value="MCI38151.1"/>
    <property type="molecule type" value="Genomic_DNA"/>
</dbReference>
<sequence>KKEGVLSVTCALRRGGSRIAQTGEIHAARCALSSVLHARCAGCWTHCASTKSI</sequence>
<organism evidence="1 2">
    <name type="scientific">Trifolium medium</name>
    <dbReference type="NCBI Taxonomy" id="97028"/>
    <lineage>
        <taxon>Eukaryota</taxon>
        <taxon>Viridiplantae</taxon>
        <taxon>Streptophyta</taxon>
        <taxon>Embryophyta</taxon>
        <taxon>Tracheophyta</taxon>
        <taxon>Spermatophyta</taxon>
        <taxon>Magnoliopsida</taxon>
        <taxon>eudicotyledons</taxon>
        <taxon>Gunneridae</taxon>
        <taxon>Pentapetalae</taxon>
        <taxon>rosids</taxon>
        <taxon>fabids</taxon>
        <taxon>Fabales</taxon>
        <taxon>Fabaceae</taxon>
        <taxon>Papilionoideae</taxon>
        <taxon>50 kb inversion clade</taxon>
        <taxon>NPAAA clade</taxon>
        <taxon>Hologalegina</taxon>
        <taxon>IRL clade</taxon>
        <taxon>Trifolieae</taxon>
        <taxon>Trifolium</taxon>
    </lineage>
</organism>
<proteinExistence type="predicted"/>
<keyword evidence="2" id="KW-1185">Reference proteome</keyword>
<dbReference type="Proteomes" id="UP000265520">
    <property type="component" value="Unassembled WGS sequence"/>
</dbReference>